<dbReference type="InterPro" id="IPR029044">
    <property type="entry name" value="Nucleotide-diphossugar_trans"/>
</dbReference>
<keyword evidence="17 20" id="KW-0464">Manganese</keyword>
<evidence type="ECO:0000256" key="14">
    <source>
        <dbReference type="ARBA" id="ARBA00023136"/>
    </source>
</evidence>
<keyword evidence="16" id="KW-0325">Glycoprotein</keyword>
<dbReference type="Ensembl" id="ENSPCLT00000027122.1">
    <property type="protein sequence ID" value="ENSPCLP00000019978.1"/>
    <property type="gene ID" value="ENSPCLG00000017100.1"/>
</dbReference>
<dbReference type="CDD" id="cd02510">
    <property type="entry name" value="pp-GalNAc-T"/>
    <property type="match status" value="1"/>
</dbReference>
<name>A0A669QP27_PHACC</name>
<reference evidence="23" key="2">
    <citation type="submission" date="2025-09" db="UniProtKB">
        <authorList>
            <consortium name="Ensembl"/>
        </authorList>
    </citation>
    <scope>IDENTIFICATION</scope>
</reference>
<comment type="similarity">
    <text evidence="4 20">Belongs to the glycosyltransferase 2 family. GalNAc-T subfamily.</text>
</comment>
<protein>
    <recommendedName>
        <fullName evidence="5 20">Polypeptide N-acetylgalactosaminyltransferase</fullName>
        <ecNumber evidence="20">2.4.1.-</ecNumber>
    </recommendedName>
    <alternativeName>
        <fullName evidence="20">Protein-UDP acetylgalactosaminyltransferase</fullName>
    </alternativeName>
</protein>
<keyword evidence="13 20" id="KW-0333">Golgi apparatus</keyword>
<comment type="cofactor">
    <cofactor evidence="1 20">
        <name>Mn(2+)</name>
        <dbReference type="ChEBI" id="CHEBI:29035"/>
    </cofactor>
</comment>
<evidence type="ECO:0000256" key="7">
    <source>
        <dbReference type="ARBA" id="ARBA00022679"/>
    </source>
</evidence>
<keyword evidence="7 20" id="KW-0808">Transferase</keyword>
<evidence type="ECO:0000256" key="16">
    <source>
        <dbReference type="ARBA" id="ARBA00023180"/>
    </source>
</evidence>
<sequence>MSSRCRASPPREAGGCEAAPRIPGAPALLGRALCHYYYYFAFFFFFPHPIPFRCPAPRRAVPLRAQVAPCAPAGAALSPLSAAPGRGERPPAPAPPPPPPPRGAAPPGHGAGGREACGRSLSGGEGRTRPRGGSPALAMKRKQKRFLQMTLLFTAALIFLPDIGLWSLYREKHLVKPAEPAEPQTVPLGLGDGQLFTWTDGLKRKDWHDYESIQKDAMRSGKGEHGKPYPLTEEDHDDSAYRENGFNIFVSNNIALERSLPDIRHPNCKHKVYLEKLPNTSIIIPFHNEGWTSLLRTIHSIINRTPDSLIAEIILVDDFSDREHLKEKLEEYMVRFAKVRIVRTKKREGLIRTRLLGASLARGEVLTFLDSHCEVNVNWLPPLLNQIALNHKTIVCPMIDVIDHNHFGYEAQAGDAMRGAFDWEMYYKRIPIPPELQRADPSDPFESPVMAGGLFAVNRKWFWELGGYDPGLEIWGGEQYEISFKVWMCGGGMFDVPCSRVGHIYRKYVPYKVPSGTSLARNLKRVAETWMDEFAEYIYQRRPEYRHLSTGDISAQKELRKHLKCKDFKWFMAAVAWDVPKYYPPVEPPPAAWGEIRNVAANLCVDSKHGATGTELRLDICVKDGSERTWSHEQLFTFGWREDIRPGEPLHTRKFCFDAISHSSPVTLYDCHGMKGNQHWSYRKDKTLFHPVSSSCIDCNPSEKKIFMNRCDPLSETQQWVFEHINMTVLEKFNSKASS</sequence>
<keyword evidence="11" id="KW-0735">Signal-anchor</keyword>
<evidence type="ECO:0000256" key="13">
    <source>
        <dbReference type="ARBA" id="ARBA00023034"/>
    </source>
</evidence>
<comment type="catalytic activity">
    <reaction evidence="18">
        <text>L-threonyl-[protein] + UDP-N-acetyl-alpha-D-galactosamine = a 3-O-[N-acetyl-alpha-D-galactosaminyl]-L-threonyl-[protein] + UDP + H(+)</text>
        <dbReference type="Rhea" id="RHEA:52424"/>
        <dbReference type="Rhea" id="RHEA-COMP:11060"/>
        <dbReference type="Rhea" id="RHEA-COMP:11689"/>
        <dbReference type="ChEBI" id="CHEBI:15378"/>
        <dbReference type="ChEBI" id="CHEBI:30013"/>
        <dbReference type="ChEBI" id="CHEBI:58223"/>
        <dbReference type="ChEBI" id="CHEBI:67138"/>
        <dbReference type="ChEBI" id="CHEBI:87075"/>
        <dbReference type="EC" id="2.4.1.41"/>
    </reaction>
</comment>
<keyword evidence="14 20" id="KW-0472">Membrane</keyword>
<feature type="region of interest" description="Disordered" evidence="21">
    <location>
        <begin position="79"/>
        <end position="137"/>
    </location>
</feature>
<dbReference type="OMA" id="DVHMAMK"/>
<evidence type="ECO:0000256" key="20">
    <source>
        <dbReference type="RuleBase" id="RU361242"/>
    </source>
</evidence>
<evidence type="ECO:0000313" key="24">
    <source>
        <dbReference type="Proteomes" id="UP000472261"/>
    </source>
</evidence>
<keyword evidence="6 20" id="KW-0328">Glycosyltransferase</keyword>
<proteinExistence type="inferred from homology"/>
<dbReference type="PANTHER" id="PTHR11675:SF129">
    <property type="entry name" value="POLYPEPTIDE N-ACETYLGALACTOSAMINYLTRANSFERASE-LIKE 6"/>
    <property type="match status" value="1"/>
</dbReference>
<organism evidence="23 24">
    <name type="scientific">Phasianus colchicus</name>
    <name type="common">Common pheasant</name>
    <dbReference type="NCBI Taxonomy" id="9054"/>
    <lineage>
        <taxon>Eukaryota</taxon>
        <taxon>Metazoa</taxon>
        <taxon>Chordata</taxon>
        <taxon>Craniata</taxon>
        <taxon>Vertebrata</taxon>
        <taxon>Euteleostomi</taxon>
        <taxon>Archelosauria</taxon>
        <taxon>Archosauria</taxon>
        <taxon>Dinosauria</taxon>
        <taxon>Saurischia</taxon>
        <taxon>Theropoda</taxon>
        <taxon>Coelurosauria</taxon>
        <taxon>Aves</taxon>
        <taxon>Neognathae</taxon>
        <taxon>Galloanserae</taxon>
        <taxon>Galliformes</taxon>
        <taxon>Phasianidae</taxon>
        <taxon>Phasianinae</taxon>
        <taxon>Phasianus</taxon>
    </lineage>
</organism>
<dbReference type="GO" id="GO:0004653">
    <property type="term" value="F:polypeptide N-acetylgalactosaminyltransferase activity"/>
    <property type="evidence" value="ECO:0007669"/>
    <property type="project" value="UniProtKB-EC"/>
</dbReference>
<feature type="domain" description="Ricin B lectin" evidence="22">
    <location>
        <begin position="590"/>
        <end position="723"/>
    </location>
</feature>
<evidence type="ECO:0000256" key="12">
    <source>
        <dbReference type="ARBA" id="ARBA00022989"/>
    </source>
</evidence>
<feature type="compositionally biased region" description="Pro residues" evidence="21">
    <location>
        <begin position="90"/>
        <end position="104"/>
    </location>
</feature>
<feature type="transmembrane region" description="Helical" evidence="20">
    <location>
        <begin position="149"/>
        <end position="169"/>
    </location>
</feature>
<dbReference type="Pfam" id="PF00652">
    <property type="entry name" value="Ricin_B_lectin"/>
    <property type="match status" value="1"/>
</dbReference>
<keyword evidence="24" id="KW-1185">Reference proteome</keyword>
<dbReference type="SUPFAM" id="SSF53448">
    <property type="entry name" value="Nucleotide-diphospho-sugar transferases"/>
    <property type="match status" value="1"/>
</dbReference>
<keyword evidence="15 20" id="KW-1015">Disulfide bond</keyword>
<dbReference type="InterPro" id="IPR001173">
    <property type="entry name" value="Glyco_trans_2-like"/>
</dbReference>
<evidence type="ECO:0000313" key="23">
    <source>
        <dbReference type="Ensembl" id="ENSPCLP00000019978.1"/>
    </source>
</evidence>
<evidence type="ECO:0000256" key="2">
    <source>
        <dbReference type="ARBA" id="ARBA00004323"/>
    </source>
</evidence>
<dbReference type="Pfam" id="PF00535">
    <property type="entry name" value="Glycos_transf_2"/>
    <property type="match status" value="1"/>
</dbReference>
<evidence type="ECO:0000256" key="19">
    <source>
        <dbReference type="ARBA" id="ARBA00052209"/>
    </source>
</evidence>
<dbReference type="PROSITE" id="PS50231">
    <property type="entry name" value="RICIN_B_LECTIN"/>
    <property type="match status" value="1"/>
</dbReference>
<dbReference type="SUPFAM" id="SSF50370">
    <property type="entry name" value="Ricin B-like lectins"/>
    <property type="match status" value="1"/>
</dbReference>
<evidence type="ECO:0000256" key="1">
    <source>
        <dbReference type="ARBA" id="ARBA00001936"/>
    </source>
</evidence>
<keyword evidence="9" id="KW-0479">Metal-binding</keyword>
<dbReference type="Proteomes" id="UP000472261">
    <property type="component" value="Unplaced"/>
</dbReference>
<comment type="catalytic activity">
    <reaction evidence="19">
        <text>L-seryl-[protein] + UDP-N-acetyl-alpha-D-galactosamine = a 3-O-[N-acetyl-alpha-D-galactosaminyl]-L-seryl-[protein] + UDP + H(+)</text>
        <dbReference type="Rhea" id="RHEA:23956"/>
        <dbReference type="Rhea" id="RHEA-COMP:9863"/>
        <dbReference type="Rhea" id="RHEA-COMP:12788"/>
        <dbReference type="ChEBI" id="CHEBI:15378"/>
        <dbReference type="ChEBI" id="CHEBI:29999"/>
        <dbReference type="ChEBI" id="CHEBI:53604"/>
        <dbReference type="ChEBI" id="CHEBI:58223"/>
        <dbReference type="ChEBI" id="CHEBI:67138"/>
        <dbReference type="EC" id="2.4.1.41"/>
    </reaction>
</comment>
<evidence type="ECO:0000256" key="17">
    <source>
        <dbReference type="ARBA" id="ARBA00023211"/>
    </source>
</evidence>
<dbReference type="FunFam" id="3.90.550.10:FF:000111">
    <property type="entry name" value="Polypeptide N-acetylgalactosaminyltransferase"/>
    <property type="match status" value="1"/>
</dbReference>
<comment type="subcellular location">
    <subcellularLocation>
        <location evidence="2 20">Golgi apparatus membrane</location>
        <topology evidence="2 20">Single-pass type II membrane protein</topology>
    </subcellularLocation>
</comment>
<dbReference type="PANTHER" id="PTHR11675">
    <property type="entry name" value="N-ACETYLGALACTOSAMINYLTRANSFERASE"/>
    <property type="match status" value="1"/>
</dbReference>
<accession>A0A669QP27</accession>
<evidence type="ECO:0000256" key="9">
    <source>
        <dbReference type="ARBA" id="ARBA00022723"/>
    </source>
</evidence>
<comment type="pathway">
    <text evidence="3 20">Protein modification; protein glycosylation.</text>
</comment>
<evidence type="ECO:0000259" key="22">
    <source>
        <dbReference type="SMART" id="SM00458"/>
    </source>
</evidence>
<dbReference type="EC" id="2.4.1.-" evidence="20"/>
<evidence type="ECO:0000256" key="10">
    <source>
        <dbReference type="ARBA" id="ARBA00022734"/>
    </source>
</evidence>
<evidence type="ECO:0000256" key="11">
    <source>
        <dbReference type="ARBA" id="ARBA00022968"/>
    </source>
</evidence>
<evidence type="ECO:0000256" key="6">
    <source>
        <dbReference type="ARBA" id="ARBA00022676"/>
    </source>
</evidence>
<dbReference type="FunFam" id="3.90.550.10:FF:000107">
    <property type="entry name" value="Polypeptide N-acetylgalactosaminyltransferase-like 6"/>
    <property type="match status" value="1"/>
</dbReference>
<dbReference type="SMART" id="SM00458">
    <property type="entry name" value="RICIN"/>
    <property type="match status" value="1"/>
</dbReference>
<dbReference type="FunFam" id="2.80.10.50:FF:000011">
    <property type="entry name" value="Polypeptide N-acetylgalactosaminyltransferase"/>
    <property type="match status" value="1"/>
</dbReference>
<dbReference type="InterPro" id="IPR000772">
    <property type="entry name" value="Ricin_B_lectin"/>
</dbReference>
<dbReference type="InterPro" id="IPR045885">
    <property type="entry name" value="GalNAc-T"/>
</dbReference>
<dbReference type="GO" id="GO:0030246">
    <property type="term" value="F:carbohydrate binding"/>
    <property type="evidence" value="ECO:0007669"/>
    <property type="project" value="UniProtKB-KW"/>
</dbReference>
<evidence type="ECO:0000256" key="3">
    <source>
        <dbReference type="ARBA" id="ARBA00004922"/>
    </source>
</evidence>
<dbReference type="CDD" id="cd23477">
    <property type="entry name" value="beta-trefoil_Ricin_GALNTL6"/>
    <property type="match status" value="1"/>
</dbReference>
<reference evidence="23" key="1">
    <citation type="submission" date="2025-08" db="UniProtKB">
        <authorList>
            <consortium name="Ensembl"/>
        </authorList>
    </citation>
    <scope>IDENTIFICATION</scope>
</reference>
<evidence type="ECO:0000256" key="15">
    <source>
        <dbReference type="ARBA" id="ARBA00023157"/>
    </source>
</evidence>
<dbReference type="UniPathway" id="UPA00378"/>
<dbReference type="GO" id="GO:0000139">
    <property type="term" value="C:Golgi membrane"/>
    <property type="evidence" value="ECO:0007669"/>
    <property type="project" value="UniProtKB-SubCell"/>
</dbReference>
<evidence type="ECO:0000256" key="4">
    <source>
        <dbReference type="ARBA" id="ARBA00005680"/>
    </source>
</evidence>
<evidence type="ECO:0000256" key="5">
    <source>
        <dbReference type="ARBA" id="ARBA00012644"/>
    </source>
</evidence>
<keyword evidence="10 20" id="KW-0430">Lectin</keyword>
<evidence type="ECO:0000256" key="8">
    <source>
        <dbReference type="ARBA" id="ARBA00022692"/>
    </source>
</evidence>
<dbReference type="Gene3D" id="3.90.550.10">
    <property type="entry name" value="Spore Coat Polysaccharide Biosynthesis Protein SpsA, Chain A"/>
    <property type="match status" value="1"/>
</dbReference>
<dbReference type="GO" id="GO:0046872">
    <property type="term" value="F:metal ion binding"/>
    <property type="evidence" value="ECO:0007669"/>
    <property type="project" value="UniProtKB-KW"/>
</dbReference>
<feature type="compositionally biased region" description="Gly residues" evidence="21">
    <location>
        <begin position="109"/>
        <end position="125"/>
    </location>
</feature>
<dbReference type="Gene3D" id="2.80.10.50">
    <property type="match status" value="1"/>
</dbReference>
<evidence type="ECO:0000256" key="18">
    <source>
        <dbReference type="ARBA" id="ARBA00050905"/>
    </source>
</evidence>
<evidence type="ECO:0000256" key="21">
    <source>
        <dbReference type="SAM" id="MobiDB-lite"/>
    </source>
</evidence>
<keyword evidence="12 20" id="KW-1133">Transmembrane helix</keyword>
<dbReference type="InterPro" id="IPR035992">
    <property type="entry name" value="Ricin_B-like_lectins"/>
</dbReference>
<dbReference type="GO" id="GO:0006493">
    <property type="term" value="P:protein O-linked glycosylation"/>
    <property type="evidence" value="ECO:0007669"/>
    <property type="project" value="TreeGrafter"/>
</dbReference>
<keyword evidence="8 20" id="KW-0812">Transmembrane</keyword>
<dbReference type="AlphaFoldDB" id="A0A669QP27"/>